<feature type="domain" description="Methyltransferase type 11" evidence="5">
    <location>
        <begin position="54"/>
        <end position="143"/>
    </location>
</feature>
<feature type="compositionally biased region" description="Polar residues" evidence="4">
    <location>
        <begin position="1"/>
        <end position="10"/>
    </location>
</feature>
<name>A0A1M6C6V9_MALRU</name>
<reference evidence="6 7" key="1">
    <citation type="submission" date="2016-11" db="EMBL/GenBank/DDBJ databases">
        <authorList>
            <person name="Jaros S."/>
            <person name="Januszkiewicz K."/>
            <person name="Wedrychowicz H."/>
        </authorList>
    </citation>
    <scope>NUCLEOTIDE SEQUENCE [LARGE SCALE GENOMIC DNA]</scope>
    <source>
        <strain evidence="6 7">DSM 5091</strain>
    </source>
</reference>
<keyword evidence="1 6" id="KW-0489">Methyltransferase</keyword>
<sequence length="217" mass="24694">MTQDANNGSEYRQRIKHTTEKADKYQHRKANKHKKEMALIERALGEITGVKTFLDAPCGVGRASLLLEQKGYTVTGVDLGEGALKAAQETVEAVGSKVKIEKADLEQIPYEDKSFDACLCFRFIHHLSTAELRDRIIGQLCRVSDRYVLISYLSPMSVTSFRRSMKEKLQKKISYQNRIALSHLQKHFSDHGFSLKQDYAQLPLLHSLHLAVFERNS</sequence>
<accession>A0A1M6C6V9</accession>
<evidence type="ECO:0000256" key="4">
    <source>
        <dbReference type="SAM" id="MobiDB-lite"/>
    </source>
</evidence>
<dbReference type="OrthoDB" id="9777830at2"/>
<organism evidence="6 7">
    <name type="scientific">Malonomonas rubra DSM 5091</name>
    <dbReference type="NCBI Taxonomy" id="1122189"/>
    <lineage>
        <taxon>Bacteria</taxon>
        <taxon>Pseudomonadati</taxon>
        <taxon>Thermodesulfobacteriota</taxon>
        <taxon>Desulfuromonadia</taxon>
        <taxon>Desulfuromonadales</taxon>
        <taxon>Geopsychrobacteraceae</taxon>
        <taxon>Malonomonas</taxon>
    </lineage>
</organism>
<evidence type="ECO:0000313" key="6">
    <source>
        <dbReference type="EMBL" id="SHI56787.1"/>
    </source>
</evidence>
<evidence type="ECO:0000259" key="5">
    <source>
        <dbReference type="Pfam" id="PF08241"/>
    </source>
</evidence>
<dbReference type="Pfam" id="PF08241">
    <property type="entry name" value="Methyltransf_11"/>
    <property type="match status" value="1"/>
</dbReference>
<proteinExistence type="predicted"/>
<dbReference type="RefSeq" id="WP_072905091.1">
    <property type="nucleotide sequence ID" value="NZ_FQZT01000001.1"/>
</dbReference>
<protein>
    <submittedName>
        <fullName evidence="6">Methyltransferase domain-containing protein</fullName>
    </submittedName>
</protein>
<dbReference type="AlphaFoldDB" id="A0A1M6C6V9"/>
<evidence type="ECO:0000256" key="2">
    <source>
        <dbReference type="ARBA" id="ARBA00022679"/>
    </source>
</evidence>
<evidence type="ECO:0000313" key="7">
    <source>
        <dbReference type="Proteomes" id="UP000184171"/>
    </source>
</evidence>
<keyword evidence="2 6" id="KW-0808">Transferase</keyword>
<dbReference type="GO" id="GO:0008757">
    <property type="term" value="F:S-adenosylmethionine-dependent methyltransferase activity"/>
    <property type="evidence" value="ECO:0007669"/>
    <property type="project" value="InterPro"/>
</dbReference>
<dbReference type="PANTHER" id="PTHR43464:SF19">
    <property type="entry name" value="UBIQUINONE BIOSYNTHESIS O-METHYLTRANSFERASE, MITOCHONDRIAL"/>
    <property type="match status" value="1"/>
</dbReference>
<dbReference type="InterPro" id="IPR013216">
    <property type="entry name" value="Methyltransf_11"/>
</dbReference>
<dbReference type="STRING" id="1122189.SAMN02745165_00430"/>
<dbReference type="GO" id="GO:0032259">
    <property type="term" value="P:methylation"/>
    <property type="evidence" value="ECO:0007669"/>
    <property type="project" value="UniProtKB-KW"/>
</dbReference>
<gene>
    <name evidence="6" type="ORF">SAMN02745165_00430</name>
</gene>
<feature type="region of interest" description="Disordered" evidence="4">
    <location>
        <begin position="1"/>
        <end position="22"/>
    </location>
</feature>
<evidence type="ECO:0000256" key="3">
    <source>
        <dbReference type="ARBA" id="ARBA00022691"/>
    </source>
</evidence>
<dbReference type="InterPro" id="IPR029063">
    <property type="entry name" value="SAM-dependent_MTases_sf"/>
</dbReference>
<dbReference type="CDD" id="cd02440">
    <property type="entry name" value="AdoMet_MTases"/>
    <property type="match status" value="1"/>
</dbReference>
<dbReference type="EMBL" id="FQZT01000001">
    <property type="protein sequence ID" value="SHI56787.1"/>
    <property type="molecule type" value="Genomic_DNA"/>
</dbReference>
<keyword evidence="7" id="KW-1185">Reference proteome</keyword>
<evidence type="ECO:0000256" key="1">
    <source>
        <dbReference type="ARBA" id="ARBA00022603"/>
    </source>
</evidence>
<dbReference type="PANTHER" id="PTHR43464">
    <property type="entry name" value="METHYLTRANSFERASE"/>
    <property type="match status" value="1"/>
</dbReference>
<dbReference type="Gene3D" id="3.40.50.150">
    <property type="entry name" value="Vaccinia Virus protein VP39"/>
    <property type="match status" value="1"/>
</dbReference>
<feature type="compositionally biased region" description="Basic and acidic residues" evidence="4">
    <location>
        <begin position="11"/>
        <end position="22"/>
    </location>
</feature>
<keyword evidence="3" id="KW-0949">S-adenosyl-L-methionine</keyword>
<dbReference type="SUPFAM" id="SSF53335">
    <property type="entry name" value="S-adenosyl-L-methionine-dependent methyltransferases"/>
    <property type="match status" value="1"/>
</dbReference>
<dbReference type="Proteomes" id="UP000184171">
    <property type="component" value="Unassembled WGS sequence"/>
</dbReference>